<comment type="caution">
    <text evidence="12">The sequence shown here is derived from an EMBL/GenBank/DDBJ whole genome shotgun (WGS) entry which is preliminary data.</text>
</comment>
<feature type="domain" description="ShKT" evidence="11">
    <location>
        <begin position="177"/>
        <end position="208"/>
    </location>
</feature>
<dbReference type="SUPFAM" id="SSF57362">
    <property type="entry name" value="BPTI-like"/>
    <property type="match status" value="1"/>
</dbReference>
<dbReference type="GO" id="GO:0005615">
    <property type="term" value="C:extracellular space"/>
    <property type="evidence" value="ECO:0007669"/>
    <property type="project" value="TreeGrafter"/>
</dbReference>
<evidence type="ECO:0000256" key="6">
    <source>
        <dbReference type="ARBA" id="ARBA00023240"/>
    </source>
</evidence>
<feature type="non-terminal residue" evidence="12">
    <location>
        <position position="1"/>
    </location>
</feature>
<reference evidence="12 13" key="1">
    <citation type="submission" date="2024-05" db="EMBL/GenBank/DDBJ databases">
        <authorList>
            <person name="Wallberg A."/>
        </authorList>
    </citation>
    <scope>NUCLEOTIDE SEQUENCE [LARGE SCALE GENOMIC DNA]</scope>
</reference>
<dbReference type="InterPro" id="IPR050098">
    <property type="entry name" value="TFPI/VKTCI-like"/>
</dbReference>
<dbReference type="SMART" id="SM00131">
    <property type="entry name" value="KU"/>
    <property type="match status" value="1"/>
</dbReference>
<dbReference type="PROSITE" id="PS51670">
    <property type="entry name" value="SHKT"/>
    <property type="match status" value="1"/>
</dbReference>
<keyword evidence="6" id="KW-1199">Hemostasis impairing toxin</keyword>
<keyword evidence="4" id="KW-0722">Serine protease inhibitor</keyword>
<evidence type="ECO:0000259" key="10">
    <source>
        <dbReference type="PROSITE" id="PS50279"/>
    </source>
</evidence>
<feature type="compositionally biased region" description="Low complexity" evidence="9">
    <location>
        <begin position="8"/>
        <end position="23"/>
    </location>
</feature>
<sequence>ETGDRTLQNTSPPQNQQSSRPSTAQPQKNSGNQGNSATSGGQQSVPTNQQNGVSQGNAATSGGQQSRPSNTNTNHQVQSHGSTGASVAPPAGRKGVCTQDPNPGECRGAFPRFYFNKKTDQCDCFLYGGCGDEAIESSWLTLSECHANCIPNNKEEGPRCKQLPKQDIQVFTDPSVCRDDLTNCENSRDQCNIYPAFRKGCARTCGLCTDVVAVSQAPDTSNINDQELISSLGGQNRNSNN</sequence>
<dbReference type="InterPro" id="IPR003582">
    <property type="entry name" value="ShKT_dom"/>
</dbReference>
<keyword evidence="3" id="KW-0646">Protease inhibitor</keyword>
<comment type="subcellular location">
    <subcellularLocation>
        <location evidence="1">Secreted</location>
    </subcellularLocation>
</comment>
<evidence type="ECO:0000256" key="2">
    <source>
        <dbReference type="ARBA" id="ARBA00022525"/>
    </source>
</evidence>
<evidence type="ECO:0000313" key="13">
    <source>
        <dbReference type="Proteomes" id="UP001497623"/>
    </source>
</evidence>
<evidence type="ECO:0000256" key="4">
    <source>
        <dbReference type="ARBA" id="ARBA00022900"/>
    </source>
</evidence>
<evidence type="ECO:0000256" key="8">
    <source>
        <dbReference type="PROSITE-ProRule" id="PRU01005"/>
    </source>
</evidence>
<feature type="compositionally biased region" description="Polar residues" evidence="9">
    <location>
        <begin position="24"/>
        <end position="85"/>
    </location>
</feature>
<evidence type="ECO:0000256" key="7">
    <source>
        <dbReference type="ARBA" id="ARBA00034146"/>
    </source>
</evidence>
<evidence type="ECO:0000259" key="11">
    <source>
        <dbReference type="PROSITE" id="PS51670"/>
    </source>
</evidence>
<name>A0AAV2RIM4_MEGNR</name>
<evidence type="ECO:0000313" key="12">
    <source>
        <dbReference type="EMBL" id="CAL4126558.1"/>
    </source>
</evidence>
<keyword evidence="2" id="KW-0964">Secreted</keyword>
<dbReference type="Pfam" id="PF00014">
    <property type="entry name" value="Kunitz_BPTI"/>
    <property type="match status" value="1"/>
</dbReference>
<dbReference type="PANTHER" id="PTHR10083">
    <property type="entry name" value="KUNITZ-TYPE PROTEASE INHIBITOR-RELATED"/>
    <property type="match status" value="1"/>
</dbReference>
<evidence type="ECO:0000256" key="5">
    <source>
        <dbReference type="ARBA" id="ARBA00023157"/>
    </source>
</evidence>
<keyword evidence="6" id="KW-0800">Toxin</keyword>
<dbReference type="EMBL" id="CAXKWB010024711">
    <property type="protein sequence ID" value="CAL4126558.1"/>
    <property type="molecule type" value="Genomic_DNA"/>
</dbReference>
<dbReference type="CDD" id="cd00109">
    <property type="entry name" value="Kunitz-type"/>
    <property type="match status" value="1"/>
</dbReference>
<comment type="caution">
    <text evidence="8">Lacks conserved residue(s) required for the propagation of feature annotation.</text>
</comment>
<gene>
    <name evidence="12" type="ORF">MNOR_LOCUS25637</name>
</gene>
<dbReference type="InterPro" id="IPR036880">
    <property type="entry name" value="Kunitz_BPTI_sf"/>
</dbReference>
<feature type="region of interest" description="Disordered" evidence="9">
    <location>
        <begin position="1"/>
        <end position="101"/>
    </location>
</feature>
<evidence type="ECO:0000256" key="9">
    <source>
        <dbReference type="SAM" id="MobiDB-lite"/>
    </source>
</evidence>
<organism evidence="12 13">
    <name type="scientific">Meganyctiphanes norvegica</name>
    <name type="common">Northern krill</name>
    <name type="synonym">Thysanopoda norvegica</name>
    <dbReference type="NCBI Taxonomy" id="48144"/>
    <lineage>
        <taxon>Eukaryota</taxon>
        <taxon>Metazoa</taxon>
        <taxon>Ecdysozoa</taxon>
        <taxon>Arthropoda</taxon>
        <taxon>Crustacea</taxon>
        <taxon>Multicrustacea</taxon>
        <taxon>Malacostraca</taxon>
        <taxon>Eumalacostraca</taxon>
        <taxon>Eucarida</taxon>
        <taxon>Euphausiacea</taxon>
        <taxon>Euphausiidae</taxon>
        <taxon>Meganyctiphanes</taxon>
    </lineage>
</organism>
<keyword evidence="7" id="KW-1203">Blood coagulation cascade inhibiting toxin</keyword>
<keyword evidence="5" id="KW-1015">Disulfide bond</keyword>
<dbReference type="GO" id="GO:0004867">
    <property type="term" value="F:serine-type endopeptidase inhibitor activity"/>
    <property type="evidence" value="ECO:0007669"/>
    <property type="project" value="UniProtKB-KW"/>
</dbReference>
<dbReference type="AlphaFoldDB" id="A0AAV2RIM4"/>
<dbReference type="InterPro" id="IPR002223">
    <property type="entry name" value="Kunitz_BPTI"/>
</dbReference>
<proteinExistence type="predicted"/>
<protein>
    <submittedName>
        <fullName evidence="12">Uncharacterized protein</fullName>
    </submittedName>
</protein>
<evidence type="ECO:0000256" key="1">
    <source>
        <dbReference type="ARBA" id="ARBA00004613"/>
    </source>
</evidence>
<accession>A0AAV2RIM4</accession>
<dbReference type="PANTHER" id="PTHR10083:SF376">
    <property type="entry name" value="SERINE PEPTIDASE INHIBITOR, KUNITZ TYPE, 3"/>
    <property type="match status" value="1"/>
</dbReference>
<keyword evidence="13" id="KW-1185">Reference proteome</keyword>
<feature type="domain" description="BPTI/Kunitz inhibitor" evidence="10">
    <location>
        <begin position="97"/>
        <end position="149"/>
    </location>
</feature>
<dbReference type="Proteomes" id="UP001497623">
    <property type="component" value="Unassembled WGS sequence"/>
</dbReference>
<dbReference type="PROSITE" id="PS50279">
    <property type="entry name" value="BPTI_KUNITZ_2"/>
    <property type="match status" value="1"/>
</dbReference>
<dbReference type="Gene3D" id="4.10.410.10">
    <property type="entry name" value="Pancreatic trypsin inhibitor Kunitz domain"/>
    <property type="match status" value="1"/>
</dbReference>
<evidence type="ECO:0000256" key="3">
    <source>
        <dbReference type="ARBA" id="ARBA00022690"/>
    </source>
</evidence>